<proteinExistence type="predicted"/>
<evidence type="ECO:0000313" key="1">
    <source>
        <dbReference type="EMBL" id="KAL1203464.1"/>
    </source>
</evidence>
<dbReference type="Proteomes" id="UP001558713">
    <property type="component" value="Unassembled WGS sequence"/>
</dbReference>
<keyword evidence="2" id="KW-1185">Reference proteome</keyword>
<reference evidence="1 2" key="1">
    <citation type="submission" date="2024-04" db="EMBL/GenBank/DDBJ databases">
        <title>Genome assembly C_amara_ONT_v2.</title>
        <authorList>
            <person name="Yant L."/>
            <person name="Moore C."/>
            <person name="Slenker M."/>
        </authorList>
    </citation>
    <scope>NUCLEOTIDE SEQUENCE [LARGE SCALE GENOMIC DNA]</scope>
    <source>
        <tissue evidence="1">Leaf</tissue>
    </source>
</reference>
<protein>
    <submittedName>
        <fullName evidence="1">Uncharacterized protein</fullName>
    </submittedName>
</protein>
<comment type="caution">
    <text evidence="1">The sequence shown here is derived from an EMBL/GenBank/DDBJ whole genome shotgun (WGS) entry which is preliminary data.</text>
</comment>
<evidence type="ECO:0000313" key="2">
    <source>
        <dbReference type="Proteomes" id="UP001558713"/>
    </source>
</evidence>
<dbReference type="EMBL" id="JBANAX010000556">
    <property type="protein sequence ID" value="KAL1203464.1"/>
    <property type="molecule type" value="Genomic_DNA"/>
</dbReference>
<gene>
    <name evidence="1" type="ORF">V5N11_009826</name>
</gene>
<accession>A0ABD1A9S6</accession>
<sequence length="105" mass="12096">MGSPEFKRSTCRGIEIWPDCTMAVEAINNPKNWPRFRTYLDRYSCVRRHFHCCEVRLSSFTANVAARRIAKSGTRDDRFHSYLALGGPAWLLSVIEDDRSSETLP</sequence>
<name>A0ABD1A9S6_CARAN</name>
<dbReference type="AlphaFoldDB" id="A0ABD1A9S6"/>
<organism evidence="1 2">
    <name type="scientific">Cardamine amara subsp. amara</name>
    <dbReference type="NCBI Taxonomy" id="228776"/>
    <lineage>
        <taxon>Eukaryota</taxon>
        <taxon>Viridiplantae</taxon>
        <taxon>Streptophyta</taxon>
        <taxon>Embryophyta</taxon>
        <taxon>Tracheophyta</taxon>
        <taxon>Spermatophyta</taxon>
        <taxon>Magnoliopsida</taxon>
        <taxon>eudicotyledons</taxon>
        <taxon>Gunneridae</taxon>
        <taxon>Pentapetalae</taxon>
        <taxon>rosids</taxon>
        <taxon>malvids</taxon>
        <taxon>Brassicales</taxon>
        <taxon>Brassicaceae</taxon>
        <taxon>Cardamineae</taxon>
        <taxon>Cardamine</taxon>
    </lineage>
</organism>